<dbReference type="RefSeq" id="WP_283371336.1">
    <property type="nucleotide sequence ID" value="NZ_JASHID010000017.1"/>
</dbReference>
<comment type="caution">
    <text evidence="5">The sequence shown here is derived from an EMBL/GenBank/DDBJ whole genome shotgun (WGS) entry which is preliminary data.</text>
</comment>
<keyword evidence="6" id="KW-1185">Reference proteome</keyword>
<dbReference type="PROSITE" id="PS01124">
    <property type="entry name" value="HTH_ARAC_FAMILY_2"/>
    <property type="match status" value="1"/>
</dbReference>
<reference evidence="5 6" key="1">
    <citation type="submission" date="2023-05" db="EMBL/GenBank/DDBJ databases">
        <title>Novel species of genus Flectobacillus isolated from stream in China.</title>
        <authorList>
            <person name="Lu H."/>
        </authorList>
    </citation>
    <scope>NUCLEOTIDE SEQUENCE [LARGE SCALE GENOMIC DNA]</scope>
    <source>
        <strain evidence="5 6">DC10W</strain>
    </source>
</reference>
<feature type="domain" description="HTH araC/xylS-type" evidence="4">
    <location>
        <begin position="236"/>
        <end position="335"/>
    </location>
</feature>
<dbReference type="InterPro" id="IPR009057">
    <property type="entry name" value="Homeodomain-like_sf"/>
</dbReference>
<keyword evidence="2" id="KW-0238">DNA-binding</keyword>
<evidence type="ECO:0000256" key="2">
    <source>
        <dbReference type="ARBA" id="ARBA00023125"/>
    </source>
</evidence>
<organism evidence="5 6">
    <name type="scientific">Flectobacillus longus</name>
    <dbReference type="NCBI Taxonomy" id="2984207"/>
    <lineage>
        <taxon>Bacteria</taxon>
        <taxon>Pseudomonadati</taxon>
        <taxon>Bacteroidota</taxon>
        <taxon>Cytophagia</taxon>
        <taxon>Cytophagales</taxon>
        <taxon>Flectobacillaceae</taxon>
        <taxon>Flectobacillus</taxon>
    </lineage>
</organism>
<dbReference type="Proteomes" id="UP001236569">
    <property type="component" value="Unassembled WGS sequence"/>
</dbReference>
<evidence type="ECO:0000256" key="3">
    <source>
        <dbReference type="ARBA" id="ARBA00023163"/>
    </source>
</evidence>
<sequence length="343" mass="39941">MKSLLNTNTSIVFENHHSSSFLNELSEYLQIDQQSRYVHQFENSHGKGQILFIEIEKGFEVELLQLHLNEALHVQPIPSEENTRWNVSICNDYIYAKELSELTPNNYPYCVVLSSSSASNTRVFPANCPIFSFSLTFSKNWIEANIIQDLKEDPAERLNEIIQTNEPVFMIDNIDIDLHRIVDTLLNEDIYQQNTKLLFYRTALDLTLMFFKKLINKSIFIPTNQHFKKRDIQKIHEINEVILADLSKPCPSIEELSKSVGMSTAKFKTLYKAIFNNSVYNYHLNERLVQARKFLQSGKYTINEVAYMVGFNYPSSFSRIFKKTFGQSPLQFMGLHYEEGQEE</sequence>
<dbReference type="SUPFAM" id="SSF46689">
    <property type="entry name" value="Homeodomain-like"/>
    <property type="match status" value="1"/>
</dbReference>
<dbReference type="InterPro" id="IPR020449">
    <property type="entry name" value="Tscrpt_reg_AraC-type_HTH"/>
</dbReference>
<dbReference type="InterPro" id="IPR018062">
    <property type="entry name" value="HTH_AraC-typ_CS"/>
</dbReference>
<keyword evidence="1" id="KW-0805">Transcription regulation</keyword>
<protein>
    <submittedName>
        <fullName evidence="5">AraC family transcriptional regulator</fullName>
    </submittedName>
</protein>
<keyword evidence="3" id="KW-0804">Transcription</keyword>
<dbReference type="Gene3D" id="1.10.10.60">
    <property type="entry name" value="Homeodomain-like"/>
    <property type="match status" value="1"/>
</dbReference>
<name>A0ABT6YSX2_9BACT</name>
<evidence type="ECO:0000313" key="6">
    <source>
        <dbReference type="Proteomes" id="UP001236569"/>
    </source>
</evidence>
<dbReference type="PANTHER" id="PTHR47893">
    <property type="entry name" value="REGULATORY PROTEIN PCHR"/>
    <property type="match status" value="1"/>
</dbReference>
<dbReference type="InterPro" id="IPR018060">
    <property type="entry name" value="HTH_AraC"/>
</dbReference>
<evidence type="ECO:0000256" key="1">
    <source>
        <dbReference type="ARBA" id="ARBA00023015"/>
    </source>
</evidence>
<gene>
    <name evidence="5" type="ORF">QM480_19460</name>
</gene>
<evidence type="ECO:0000259" key="4">
    <source>
        <dbReference type="PROSITE" id="PS01124"/>
    </source>
</evidence>
<accession>A0ABT6YSX2</accession>
<dbReference type="PROSITE" id="PS00041">
    <property type="entry name" value="HTH_ARAC_FAMILY_1"/>
    <property type="match status" value="1"/>
</dbReference>
<dbReference type="EMBL" id="JASHID010000017">
    <property type="protein sequence ID" value="MDI9866529.1"/>
    <property type="molecule type" value="Genomic_DNA"/>
</dbReference>
<dbReference type="SMART" id="SM00342">
    <property type="entry name" value="HTH_ARAC"/>
    <property type="match status" value="1"/>
</dbReference>
<evidence type="ECO:0000313" key="5">
    <source>
        <dbReference type="EMBL" id="MDI9866529.1"/>
    </source>
</evidence>
<proteinExistence type="predicted"/>
<dbReference type="InterPro" id="IPR053142">
    <property type="entry name" value="PchR_regulatory_protein"/>
</dbReference>
<dbReference type="PRINTS" id="PR00032">
    <property type="entry name" value="HTHARAC"/>
</dbReference>
<dbReference type="Pfam" id="PF12833">
    <property type="entry name" value="HTH_18"/>
    <property type="match status" value="1"/>
</dbReference>
<dbReference type="PANTHER" id="PTHR47893:SF1">
    <property type="entry name" value="REGULATORY PROTEIN PCHR"/>
    <property type="match status" value="1"/>
</dbReference>